<dbReference type="EMBL" id="JBICRM010000015">
    <property type="protein sequence ID" value="MFG1706393.1"/>
    <property type="molecule type" value="Genomic_DNA"/>
</dbReference>
<evidence type="ECO:0000313" key="3">
    <source>
        <dbReference type="Proteomes" id="UP001603978"/>
    </source>
</evidence>
<keyword evidence="3" id="KW-1185">Reference proteome</keyword>
<sequence>MRISKAVLKEVADLRQQGLAVPEIAQEMATSKERVEHALALIAEQAAQQNRPVSPHGHEHRPPRPRRSAENSGATPAAMELQESLRFLAEHDPR</sequence>
<proteinExistence type="predicted"/>
<reference evidence="2 3" key="1">
    <citation type="submission" date="2024-10" db="EMBL/GenBank/DDBJ databases">
        <authorList>
            <person name="Topkara A.R."/>
            <person name="Saygin H."/>
        </authorList>
    </citation>
    <scope>NUCLEOTIDE SEQUENCE [LARGE SCALE GENOMIC DNA]</scope>
    <source>
        <strain evidence="2 3">M3C6</strain>
    </source>
</reference>
<organism evidence="2 3">
    <name type="scientific">Nonomuraea marmarensis</name>
    <dbReference type="NCBI Taxonomy" id="3351344"/>
    <lineage>
        <taxon>Bacteria</taxon>
        <taxon>Bacillati</taxon>
        <taxon>Actinomycetota</taxon>
        <taxon>Actinomycetes</taxon>
        <taxon>Streptosporangiales</taxon>
        <taxon>Streptosporangiaceae</taxon>
        <taxon>Nonomuraea</taxon>
    </lineage>
</organism>
<evidence type="ECO:0000256" key="1">
    <source>
        <dbReference type="SAM" id="MobiDB-lite"/>
    </source>
</evidence>
<accession>A0ABW7AH76</accession>
<dbReference type="Proteomes" id="UP001603978">
    <property type="component" value="Unassembled WGS sequence"/>
</dbReference>
<protein>
    <submittedName>
        <fullName evidence="2">Uncharacterized protein</fullName>
    </submittedName>
</protein>
<name>A0ABW7AH76_9ACTN</name>
<comment type="caution">
    <text evidence="2">The sequence shown here is derived from an EMBL/GenBank/DDBJ whole genome shotgun (WGS) entry which is preliminary data.</text>
</comment>
<gene>
    <name evidence="2" type="ORF">ACFLIM_24665</name>
</gene>
<dbReference type="RefSeq" id="WP_393169205.1">
    <property type="nucleotide sequence ID" value="NZ_JBICRM010000015.1"/>
</dbReference>
<feature type="region of interest" description="Disordered" evidence="1">
    <location>
        <begin position="46"/>
        <end position="78"/>
    </location>
</feature>
<evidence type="ECO:0000313" key="2">
    <source>
        <dbReference type="EMBL" id="MFG1706393.1"/>
    </source>
</evidence>